<evidence type="ECO:0000256" key="4">
    <source>
        <dbReference type="ARBA" id="ARBA00022670"/>
    </source>
</evidence>
<feature type="active site" description="Proton donor/acceptor" evidence="11">
    <location>
        <position position="643"/>
    </location>
</feature>
<dbReference type="GO" id="GO:0005615">
    <property type="term" value="C:extracellular space"/>
    <property type="evidence" value="ECO:0007669"/>
    <property type="project" value="TreeGrafter"/>
</dbReference>
<dbReference type="InterPro" id="IPR000834">
    <property type="entry name" value="Peptidase_M14"/>
</dbReference>
<dbReference type="Pfam" id="PF00246">
    <property type="entry name" value="Peptidase_M14"/>
    <property type="match status" value="1"/>
</dbReference>
<evidence type="ECO:0000313" key="14">
    <source>
        <dbReference type="Proteomes" id="UP000887565"/>
    </source>
</evidence>
<evidence type="ECO:0000256" key="3">
    <source>
        <dbReference type="ARBA" id="ARBA00022645"/>
    </source>
</evidence>
<dbReference type="InterPro" id="IPR003146">
    <property type="entry name" value="M14A_act_pep"/>
</dbReference>
<dbReference type="PANTHER" id="PTHR11705">
    <property type="entry name" value="PROTEASE FAMILY M14 CARBOXYPEPTIDASE A,B"/>
    <property type="match status" value="1"/>
</dbReference>
<dbReference type="GO" id="GO:0008270">
    <property type="term" value="F:zinc ion binding"/>
    <property type="evidence" value="ECO:0007669"/>
    <property type="project" value="InterPro"/>
</dbReference>
<evidence type="ECO:0000256" key="7">
    <source>
        <dbReference type="ARBA" id="ARBA00022801"/>
    </source>
</evidence>
<evidence type="ECO:0000256" key="11">
    <source>
        <dbReference type="PROSITE-ProRule" id="PRU01379"/>
    </source>
</evidence>
<keyword evidence="4" id="KW-0645">Protease</keyword>
<dbReference type="PANTHER" id="PTHR11705:SF91">
    <property type="entry name" value="FI01817P-RELATED"/>
    <property type="match status" value="1"/>
</dbReference>
<keyword evidence="10" id="KW-1015">Disulfide bond</keyword>
<organism evidence="14 15">
    <name type="scientific">Romanomermis culicivorax</name>
    <name type="common">Nematode worm</name>
    <dbReference type="NCBI Taxonomy" id="13658"/>
    <lineage>
        <taxon>Eukaryota</taxon>
        <taxon>Metazoa</taxon>
        <taxon>Ecdysozoa</taxon>
        <taxon>Nematoda</taxon>
        <taxon>Enoplea</taxon>
        <taxon>Dorylaimia</taxon>
        <taxon>Mermithida</taxon>
        <taxon>Mermithoidea</taxon>
        <taxon>Mermithidae</taxon>
        <taxon>Romanomermis</taxon>
    </lineage>
</organism>
<evidence type="ECO:0000256" key="1">
    <source>
        <dbReference type="ARBA" id="ARBA00001947"/>
    </source>
</evidence>
<keyword evidence="6" id="KW-0732">Signal</keyword>
<dbReference type="SUPFAM" id="SSF54897">
    <property type="entry name" value="Protease propeptides/inhibitors"/>
    <property type="match status" value="1"/>
</dbReference>
<dbReference type="Gene3D" id="3.40.630.10">
    <property type="entry name" value="Zn peptidases"/>
    <property type="match status" value="1"/>
</dbReference>
<evidence type="ECO:0000256" key="9">
    <source>
        <dbReference type="ARBA" id="ARBA00023049"/>
    </source>
</evidence>
<sequence length="752" mass="86328">MITECQAKSLQFDDAATKTLLALCQPATNDRLKEILGAAYNARYMSIDRPAEFSTTTDGDDFSTPKLMTNDSLLKRPQLKPKNRPALEDRMLSDGPISASDHPTSSKAAFAVSADFRMLRNFEESYRSKRHIKFPSGRKLHADAPGFAQPVKPHLPWTCSQEIRWVDLGADYFPRYLRAVHCTSDRCFYGHYFCRPKAFTIRIKCFLLHKFCLPEPVLGRCIFKPNFIKVQLAQQRSFIYGPPFRVLRLIPQSEDQLDILLSLWKNASFYNLNFWQEPRKINANVDVMVNSKAFTYLTKMFNDTGLGYNVTIGNVKKLILENNAKNERFRKWSRRFKDESSNSPSSSFNLASYNSYDDIVKYLMAIQSEFPFISQVINIGKSHENRQLLVLKIGRPTGNFKRSIWIDAGIHAREWITPATALYFINQLVKKYETDPKIKAYVDQLDWYIMPLVNPDGYEYTRQSVDPKVRLWRKNRSPPICRQSRWGQECCQGVDLNRNFDFHFGEIGASTNPCEEIFSGSNAFSEPETRAIADFILPRQSAFYAFVTLHSEQNSKVKKRRRAVRYNKAPKKAAPRGTAQYLAKSVAEKAARALRTLYNTKYIVGTGADTLCKEKTNLLHPASGGSDDWAKLNAGIKFVYLIELRPEDNRWDGFILTEDQILPTARETWEGMKSVADAVVKYGVATDEKSFLQFQMLLNFAGFSHFEMIKTSLELDKLSVRSRNKMFNDLEKMTETILTSFSKQPKAPFENV</sequence>
<dbReference type="Proteomes" id="UP000887565">
    <property type="component" value="Unplaced"/>
</dbReference>
<accession>A0A915L8G2</accession>
<reference evidence="15" key="1">
    <citation type="submission" date="2022-11" db="UniProtKB">
        <authorList>
            <consortium name="WormBaseParasite"/>
        </authorList>
    </citation>
    <scope>IDENTIFICATION</scope>
</reference>
<dbReference type="SUPFAM" id="SSF53187">
    <property type="entry name" value="Zn-dependent exopeptidases"/>
    <property type="match status" value="1"/>
</dbReference>
<keyword evidence="14" id="KW-1185">Reference proteome</keyword>
<dbReference type="Gene3D" id="3.30.70.340">
    <property type="entry name" value="Metallocarboxypeptidase-like"/>
    <property type="match status" value="1"/>
</dbReference>
<evidence type="ECO:0000256" key="8">
    <source>
        <dbReference type="ARBA" id="ARBA00022833"/>
    </source>
</evidence>
<comment type="similarity">
    <text evidence="2 11">Belongs to the peptidase M14 family.</text>
</comment>
<evidence type="ECO:0000259" key="13">
    <source>
        <dbReference type="PROSITE" id="PS52035"/>
    </source>
</evidence>
<dbReference type="AlphaFoldDB" id="A0A915L8G2"/>
<proteinExistence type="inferred from homology"/>
<dbReference type="SMART" id="SM00631">
    <property type="entry name" value="Zn_pept"/>
    <property type="match status" value="1"/>
</dbReference>
<dbReference type="InterPro" id="IPR029034">
    <property type="entry name" value="Cystine-knot_cytokine"/>
</dbReference>
<dbReference type="FunFam" id="3.40.630.10:FF:000084">
    <property type="entry name" value="Carboxypeptidase B2"/>
    <property type="match status" value="1"/>
</dbReference>
<dbReference type="PROSITE" id="PS52035">
    <property type="entry name" value="PEPTIDASE_M14"/>
    <property type="match status" value="1"/>
</dbReference>
<keyword evidence="7" id="KW-0378">Hydrolase</keyword>
<dbReference type="SUPFAM" id="SSF57501">
    <property type="entry name" value="Cystine-knot cytokines"/>
    <property type="match status" value="1"/>
</dbReference>
<dbReference type="Pfam" id="PF02244">
    <property type="entry name" value="Propep_M14"/>
    <property type="match status" value="1"/>
</dbReference>
<protein>
    <submittedName>
        <fullName evidence="15">Peptidase M14 carboxypeptidase A domain-containing protein</fullName>
    </submittedName>
</protein>
<dbReference type="Gene3D" id="2.10.90.10">
    <property type="entry name" value="Cystine-knot cytokines"/>
    <property type="match status" value="1"/>
</dbReference>
<evidence type="ECO:0000256" key="6">
    <source>
        <dbReference type="ARBA" id="ARBA00022729"/>
    </source>
</evidence>
<evidence type="ECO:0000256" key="12">
    <source>
        <dbReference type="SAM" id="MobiDB-lite"/>
    </source>
</evidence>
<dbReference type="GO" id="GO:0004181">
    <property type="term" value="F:metallocarboxypeptidase activity"/>
    <property type="evidence" value="ECO:0007669"/>
    <property type="project" value="InterPro"/>
</dbReference>
<dbReference type="CDD" id="cd03860">
    <property type="entry name" value="M14_CP_A-B_like"/>
    <property type="match status" value="1"/>
</dbReference>
<dbReference type="PRINTS" id="PR00765">
    <property type="entry name" value="CRBOXYPTASEA"/>
</dbReference>
<keyword evidence="8" id="KW-0862">Zinc</keyword>
<keyword evidence="3" id="KW-0121">Carboxypeptidase</keyword>
<feature type="region of interest" description="Disordered" evidence="12">
    <location>
        <begin position="77"/>
        <end position="103"/>
    </location>
</feature>
<dbReference type="WBParaSite" id="nRc.2.0.1.t47107-RA">
    <property type="protein sequence ID" value="nRc.2.0.1.t47107-RA"/>
    <property type="gene ID" value="nRc.2.0.1.g47107"/>
</dbReference>
<keyword evidence="9" id="KW-0482">Metalloprotease</keyword>
<evidence type="ECO:0000313" key="15">
    <source>
        <dbReference type="WBParaSite" id="nRc.2.0.1.t47107-RA"/>
    </source>
</evidence>
<keyword evidence="5" id="KW-0479">Metal-binding</keyword>
<comment type="cofactor">
    <cofactor evidence="1">
        <name>Zn(2+)</name>
        <dbReference type="ChEBI" id="CHEBI:29105"/>
    </cofactor>
</comment>
<dbReference type="InterPro" id="IPR036990">
    <property type="entry name" value="M14A-like_propep"/>
</dbReference>
<dbReference type="GO" id="GO:0006508">
    <property type="term" value="P:proteolysis"/>
    <property type="evidence" value="ECO:0007669"/>
    <property type="project" value="UniProtKB-KW"/>
</dbReference>
<name>A0A915L8G2_ROMCU</name>
<feature type="domain" description="Peptidase M14" evidence="13">
    <location>
        <begin position="352"/>
        <end position="679"/>
    </location>
</feature>
<evidence type="ECO:0000256" key="5">
    <source>
        <dbReference type="ARBA" id="ARBA00022723"/>
    </source>
</evidence>
<evidence type="ECO:0000256" key="10">
    <source>
        <dbReference type="ARBA" id="ARBA00023157"/>
    </source>
</evidence>
<evidence type="ECO:0000256" key="2">
    <source>
        <dbReference type="ARBA" id="ARBA00005988"/>
    </source>
</evidence>